<dbReference type="AlphaFoldDB" id="A0A644WZN0"/>
<reference evidence="1" key="1">
    <citation type="submission" date="2019-08" db="EMBL/GenBank/DDBJ databases">
        <authorList>
            <person name="Kucharzyk K."/>
            <person name="Murdoch R.W."/>
            <person name="Higgins S."/>
            <person name="Loffler F."/>
        </authorList>
    </citation>
    <scope>NUCLEOTIDE SEQUENCE</scope>
</reference>
<proteinExistence type="predicted"/>
<dbReference type="EMBL" id="VSSQ01001525">
    <property type="protein sequence ID" value="MPM09061.1"/>
    <property type="molecule type" value="Genomic_DNA"/>
</dbReference>
<evidence type="ECO:0000313" key="1">
    <source>
        <dbReference type="EMBL" id="MPM09061.1"/>
    </source>
</evidence>
<comment type="caution">
    <text evidence="1">The sequence shown here is derived from an EMBL/GenBank/DDBJ whole genome shotgun (WGS) entry which is preliminary data.</text>
</comment>
<gene>
    <name evidence="1" type="ORF">SDC9_55377</name>
</gene>
<sequence length="155" mass="17906">MLRALEVDDELRPPVRVLQGKRLDVTLTIAEGCEGPEDALLCSCLLRDDALHGEPRSVRFDVLALEPRHIPILPVYREHDRARRYDVCLVPYPEENRLHVVEDAPDHLEEDKKLVDRLLALFQRPEEKVEHILAEGIKSLHALTPFGRSQRQLRE</sequence>
<organism evidence="1">
    <name type="scientific">bioreactor metagenome</name>
    <dbReference type="NCBI Taxonomy" id="1076179"/>
    <lineage>
        <taxon>unclassified sequences</taxon>
        <taxon>metagenomes</taxon>
        <taxon>ecological metagenomes</taxon>
    </lineage>
</organism>
<accession>A0A644WZN0</accession>
<protein>
    <submittedName>
        <fullName evidence="1">Uncharacterized protein</fullName>
    </submittedName>
</protein>
<name>A0A644WZN0_9ZZZZ</name>